<comment type="caution">
    <text evidence="2">The sequence shown here is derived from an EMBL/GenBank/DDBJ whole genome shotgun (WGS) entry which is preliminary data.</text>
</comment>
<dbReference type="PANTHER" id="PTHR13271">
    <property type="entry name" value="UNCHARACTERIZED PUTATIVE METHYLTRANSFERASE"/>
    <property type="match status" value="1"/>
</dbReference>
<dbReference type="AlphaFoldDB" id="A0A6V7UFU4"/>
<evidence type="ECO:0000259" key="1">
    <source>
        <dbReference type="PROSITE" id="PS50280"/>
    </source>
</evidence>
<reference evidence="2 3" key="1">
    <citation type="submission" date="2020-08" db="EMBL/GenBank/DDBJ databases">
        <authorList>
            <person name="Koutsovoulos G."/>
            <person name="Danchin GJ E."/>
        </authorList>
    </citation>
    <scope>NUCLEOTIDE SEQUENCE [LARGE SCALE GENOMIC DNA]</scope>
</reference>
<dbReference type="Pfam" id="PF00856">
    <property type="entry name" value="SET"/>
    <property type="match status" value="1"/>
</dbReference>
<dbReference type="InterPro" id="IPR001214">
    <property type="entry name" value="SET_dom"/>
</dbReference>
<sequence>MNDFIKWLESDGNILFSNVGICLIDKSVGYGLFSKENVRLNEVLIKIPEKYIITADFVSNIKEYADILNRFVFDSSELLALFFAFERWTLEMPNGFEHFLNCRKELMNEKRNESDCWWKSYIGILPRNFSTPLFIYYLKENGNAKIKEIASQLPIETKEKLLGQLDELIIFEEKFLKLLLNSFEGDTFQIAKTLSQDSIIFWREICCWAWHIVNTRSIFTENLSLHSVDKQKSCDKNQKICSKKKKKTDEENFGGSLALVPLVDMLNHSPDASCVPFFDNKMGFFKVIAEHHSIVAGQQLFFCYGAHNNDQLWIEYGFRLLENPFNRVNISIDLFVALAERCGQKVESARREILKKASLPCTIYATDEIPSFALRKNASILLMKKSKLSNWSQYLFSDDENAILRKLENALIARRNECSMEEICASWDDQIQILKRMLIKY</sequence>
<gene>
    <name evidence="2" type="ORF">MENT_LOCUS12488</name>
</gene>
<proteinExistence type="predicted"/>
<dbReference type="InterPro" id="IPR050600">
    <property type="entry name" value="SETD3_SETD6_MTase"/>
</dbReference>
<dbReference type="PANTHER" id="PTHR13271:SF151">
    <property type="entry name" value="SET DOMAIN-CONTAINING PROTEIN 4"/>
    <property type="match status" value="1"/>
</dbReference>
<dbReference type="SUPFAM" id="SSF82199">
    <property type="entry name" value="SET domain"/>
    <property type="match status" value="1"/>
</dbReference>
<name>A0A6V7UFU4_MELEN</name>
<evidence type="ECO:0000313" key="3">
    <source>
        <dbReference type="Proteomes" id="UP000580250"/>
    </source>
</evidence>
<feature type="domain" description="SET" evidence="1">
    <location>
        <begin position="17"/>
        <end position="305"/>
    </location>
</feature>
<protein>
    <recommendedName>
        <fullName evidence="1">SET domain-containing protein</fullName>
    </recommendedName>
</protein>
<dbReference type="GO" id="GO:0016279">
    <property type="term" value="F:protein-lysine N-methyltransferase activity"/>
    <property type="evidence" value="ECO:0007669"/>
    <property type="project" value="TreeGrafter"/>
</dbReference>
<dbReference type="InterPro" id="IPR046341">
    <property type="entry name" value="SET_dom_sf"/>
</dbReference>
<organism evidence="2 3">
    <name type="scientific">Meloidogyne enterolobii</name>
    <name type="common">Root-knot nematode worm</name>
    <name type="synonym">Meloidogyne mayaguensis</name>
    <dbReference type="NCBI Taxonomy" id="390850"/>
    <lineage>
        <taxon>Eukaryota</taxon>
        <taxon>Metazoa</taxon>
        <taxon>Ecdysozoa</taxon>
        <taxon>Nematoda</taxon>
        <taxon>Chromadorea</taxon>
        <taxon>Rhabditida</taxon>
        <taxon>Tylenchina</taxon>
        <taxon>Tylenchomorpha</taxon>
        <taxon>Tylenchoidea</taxon>
        <taxon>Meloidogynidae</taxon>
        <taxon>Meloidogyninae</taxon>
        <taxon>Meloidogyne</taxon>
    </lineage>
</organism>
<dbReference type="EMBL" id="CAJEWN010000064">
    <property type="protein sequence ID" value="CAD2157067.1"/>
    <property type="molecule type" value="Genomic_DNA"/>
</dbReference>
<dbReference type="Proteomes" id="UP000580250">
    <property type="component" value="Unassembled WGS sequence"/>
</dbReference>
<dbReference type="PROSITE" id="PS50280">
    <property type="entry name" value="SET"/>
    <property type="match status" value="1"/>
</dbReference>
<accession>A0A6V7UFU4</accession>
<dbReference type="OrthoDB" id="341421at2759"/>
<dbReference type="Gene3D" id="3.90.1410.10">
    <property type="entry name" value="set domain protein methyltransferase, domain 1"/>
    <property type="match status" value="1"/>
</dbReference>
<evidence type="ECO:0000313" key="2">
    <source>
        <dbReference type="EMBL" id="CAD2157067.1"/>
    </source>
</evidence>